<feature type="transmembrane region" description="Helical" evidence="8">
    <location>
        <begin position="452"/>
        <end position="471"/>
    </location>
</feature>
<gene>
    <name evidence="10" type="ORF">C2E21_3800</name>
</gene>
<protein>
    <submittedName>
        <fullName evidence="10">Amino acid permease 3-like</fullName>
    </submittedName>
</protein>
<keyword evidence="5 8" id="KW-1133">Transmembrane helix</keyword>
<comment type="caution">
    <text evidence="10">The sequence shown here is derived from an EMBL/GenBank/DDBJ whole genome shotgun (WGS) entry which is preliminary data.</text>
</comment>
<evidence type="ECO:0000256" key="7">
    <source>
        <dbReference type="SAM" id="MobiDB-lite"/>
    </source>
</evidence>
<feature type="transmembrane region" description="Helical" evidence="8">
    <location>
        <begin position="386"/>
        <end position="405"/>
    </location>
</feature>
<dbReference type="Proteomes" id="UP000239899">
    <property type="component" value="Unassembled WGS sequence"/>
</dbReference>
<proteinExistence type="predicted"/>
<dbReference type="InterPro" id="IPR013057">
    <property type="entry name" value="AA_transpt_TM"/>
</dbReference>
<dbReference type="OrthoDB" id="40134at2759"/>
<keyword evidence="6 8" id="KW-0472">Membrane</keyword>
<evidence type="ECO:0000256" key="3">
    <source>
        <dbReference type="ARBA" id="ARBA00022692"/>
    </source>
</evidence>
<dbReference type="AlphaFoldDB" id="A0A2P6TTG1"/>
<evidence type="ECO:0000313" key="10">
    <source>
        <dbReference type="EMBL" id="PRW57358.1"/>
    </source>
</evidence>
<keyword evidence="3 8" id="KW-0812">Transmembrane</keyword>
<dbReference type="PANTHER" id="PTHR48017">
    <property type="entry name" value="OS05G0424000 PROTEIN-RELATED"/>
    <property type="match status" value="1"/>
</dbReference>
<keyword evidence="4" id="KW-0029">Amino-acid transport</keyword>
<evidence type="ECO:0000256" key="5">
    <source>
        <dbReference type="ARBA" id="ARBA00022989"/>
    </source>
</evidence>
<feature type="transmembrane region" description="Helical" evidence="8">
    <location>
        <begin position="426"/>
        <end position="446"/>
    </location>
</feature>
<evidence type="ECO:0000256" key="1">
    <source>
        <dbReference type="ARBA" id="ARBA00004370"/>
    </source>
</evidence>
<sequence>MAGEGLPAGGEELEKLEKGTSGEVTASSSDGDGAQPAAAPPPPSQRRGQAAPPSLGRTLTRSTSLKKAEAMLPKARQGTVFSATAHIVTAVIGSGVLALPYAVAVMGWVAGPILVLLCAWVTLFTSLLLADCFAVQGKIHRTYSGCVGAVFGRTGFHISAWLQHVSLILYSLAYTIVAAQSLQTVARSVCEQHNTSSCFDAFWQWALVFGGIQLVLGQLPSLHYFAGISTVGAFMSLTYSATSIGVAAGNLGKLPYGSGTVGGLQLGSQVDKAFDILNSLGAILFSFNISLILIEVQDTLRHPANSAHGGLDADVVAEARGPIRKMRKAVYISMALMTVIYMAVACFGYACLGDSTPFNILTGPYGEGWQPAQVPRWVINMANVAVFLRTVPAYQIYSIPFLCLVEEQLEGWHRWPTWLTGLTLRLLWRSAFVAVITFVACLMPFFQVITGLVGAISFAPITAIFPIELWIRSKRPSRRVRLGLRSLSALAVLVTLATTAGSLQRLFTSWSDFQLFGTN</sequence>
<feature type="region of interest" description="Disordered" evidence="7">
    <location>
        <begin position="1"/>
        <end position="59"/>
    </location>
</feature>
<feature type="domain" description="Amino acid transporter transmembrane" evidence="9">
    <location>
        <begin position="77"/>
        <end position="492"/>
    </location>
</feature>
<feature type="transmembrane region" description="Helical" evidence="8">
    <location>
        <begin position="329"/>
        <end position="350"/>
    </location>
</feature>
<feature type="transmembrane region" description="Helical" evidence="8">
    <location>
        <begin position="80"/>
        <end position="103"/>
    </location>
</feature>
<evidence type="ECO:0000256" key="2">
    <source>
        <dbReference type="ARBA" id="ARBA00022448"/>
    </source>
</evidence>
<evidence type="ECO:0000313" key="11">
    <source>
        <dbReference type="Proteomes" id="UP000239899"/>
    </source>
</evidence>
<keyword evidence="2" id="KW-0813">Transport</keyword>
<feature type="transmembrane region" description="Helical" evidence="8">
    <location>
        <begin position="222"/>
        <end position="248"/>
    </location>
</feature>
<dbReference type="GO" id="GO:0006865">
    <property type="term" value="P:amino acid transport"/>
    <property type="evidence" value="ECO:0007669"/>
    <property type="project" value="UniProtKB-KW"/>
</dbReference>
<organism evidence="10 11">
    <name type="scientific">Chlorella sorokiniana</name>
    <name type="common">Freshwater green alga</name>
    <dbReference type="NCBI Taxonomy" id="3076"/>
    <lineage>
        <taxon>Eukaryota</taxon>
        <taxon>Viridiplantae</taxon>
        <taxon>Chlorophyta</taxon>
        <taxon>core chlorophytes</taxon>
        <taxon>Trebouxiophyceae</taxon>
        <taxon>Chlorellales</taxon>
        <taxon>Chlorellaceae</taxon>
        <taxon>Chlorella clade</taxon>
        <taxon>Chlorella</taxon>
    </lineage>
</organism>
<evidence type="ECO:0000256" key="4">
    <source>
        <dbReference type="ARBA" id="ARBA00022970"/>
    </source>
</evidence>
<name>A0A2P6TTG1_CHLSO</name>
<feature type="transmembrane region" description="Helical" evidence="8">
    <location>
        <begin position="483"/>
        <end position="503"/>
    </location>
</feature>
<feature type="transmembrane region" description="Helical" evidence="8">
    <location>
        <begin position="198"/>
        <end position="216"/>
    </location>
</feature>
<dbReference type="EMBL" id="LHPG02000007">
    <property type="protein sequence ID" value="PRW57358.1"/>
    <property type="molecule type" value="Genomic_DNA"/>
</dbReference>
<keyword evidence="11" id="KW-1185">Reference proteome</keyword>
<evidence type="ECO:0000259" key="9">
    <source>
        <dbReference type="Pfam" id="PF01490"/>
    </source>
</evidence>
<comment type="subcellular location">
    <subcellularLocation>
        <location evidence="1">Membrane</location>
    </subcellularLocation>
</comment>
<dbReference type="Pfam" id="PF01490">
    <property type="entry name" value="Aa_trans"/>
    <property type="match status" value="1"/>
</dbReference>
<feature type="transmembrane region" description="Helical" evidence="8">
    <location>
        <begin position="109"/>
        <end position="130"/>
    </location>
</feature>
<evidence type="ECO:0000256" key="8">
    <source>
        <dbReference type="SAM" id="Phobius"/>
    </source>
</evidence>
<reference evidence="10 11" key="1">
    <citation type="journal article" date="2018" name="Plant J.">
        <title>Genome sequences of Chlorella sorokiniana UTEX 1602 and Micractinium conductrix SAG 241.80: implications to maltose excretion by a green alga.</title>
        <authorList>
            <person name="Arriola M.B."/>
            <person name="Velmurugan N."/>
            <person name="Zhang Y."/>
            <person name="Plunkett M.H."/>
            <person name="Hondzo H."/>
            <person name="Barney B.M."/>
        </authorList>
    </citation>
    <scope>NUCLEOTIDE SEQUENCE [LARGE SCALE GENOMIC DNA]</scope>
    <source>
        <strain evidence="11">UTEX 1602</strain>
    </source>
</reference>
<feature type="compositionally biased region" description="Low complexity" evidence="7">
    <location>
        <begin position="21"/>
        <end position="37"/>
    </location>
</feature>
<dbReference type="GO" id="GO:0016020">
    <property type="term" value="C:membrane"/>
    <property type="evidence" value="ECO:0007669"/>
    <property type="project" value="UniProtKB-SubCell"/>
</dbReference>
<evidence type="ECO:0000256" key="6">
    <source>
        <dbReference type="ARBA" id="ARBA00023136"/>
    </source>
</evidence>
<accession>A0A2P6TTG1</accession>